<reference evidence="1" key="1">
    <citation type="submission" date="2021-05" db="EMBL/GenBank/DDBJ databases">
        <authorList>
            <person name="Pan Q."/>
            <person name="Jouanno E."/>
            <person name="Zahm M."/>
            <person name="Klopp C."/>
            <person name="Cabau C."/>
            <person name="Louis A."/>
            <person name="Berthelot C."/>
            <person name="Parey E."/>
            <person name="Roest Crollius H."/>
            <person name="Montfort J."/>
            <person name="Robinson-Rechavi M."/>
            <person name="Bouchez O."/>
            <person name="Lampietro C."/>
            <person name="Lopez Roques C."/>
            <person name="Donnadieu C."/>
            <person name="Postlethwait J."/>
            <person name="Bobe J."/>
            <person name="Dillon D."/>
            <person name="Chandos A."/>
            <person name="von Hippel F."/>
            <person name="Guiguen Y."/>
        </authorList>
    </citation>
    <scope>NUCLEOTIDE SEQUENCE</scope>
    <source>
        <strain evidence="1">YG-Jan2019</strain>
    </source>
</reference>
<protein>
    <submittedName>
        <fullName evidence="1">Uncharacterized protein</fullName>
    </submittedName>
</protein>
<accession>A0ACC2FNG6</accession>
<gene>
    <name evidence="1" type="ORF">DPEC_G00266970</name>
</gene>
<dbReference type="EMBL" id="CM055751">
    <property type="protein sequence ID" value="KAJ7992909.1"/>
    <property type="molecule type" value="Genomic_DNA"/>
</dbReference>
<sequence>MSSQSAWQGSRGIKPASAAWLLFSLLLEAHYSASTTAHNSNITPLTLSLSIETRSLFREHQTMVQFAFQWHGGNGSDPRIIRRPPVHGWNRIEGFLSSLASIRERRQNGGTEEMRNG</sequence>
<comment type="caution">
    <text evidence="1">The sequence shown here is derived from an EMBL/GenBank/DDBJ whole genome shotgun (WGS) entry which is preliminary data.</text>
</comment>
<proteinExistence type="predicted"/>
<evidence type="ECO:0000313" key="1">
    <source>
        <dbReference type="EMBL" id="KAJ7992909.1"/>
    </source>
</evidence>
<dbReference type="Proteomes" id="UP001157502">
    <property type="component" value="Chromosome 24"/>
</dbReference>
<organism evidence="1 2">
    <name type="scientific">Dallia pectoralis</name>
    <name type="common">Alaska blackfish</name>
    <dbReference type="NCBI Taxonomy" id="75939"/>
    <lineage>
        <taxon>Eukaryota</taxon>
        <taxon>Metazoa</taxon>
        <taxon>Chordata</taxon>
        <taxon>Craniata</taxon>
        <taxon>Vertebrata</taxon>
        <taxon>Euteleostomi</taxon>
        <taxon>Actinopterygii</taxon>
        <taxon>Neopterygii</taxon>
        <taxon>Teleostei</taxon>
        <taxon>Protacanthopterygii</taxon>
        <taxon>Esociformes</taxon>
        <taxon>Umbridae</taxon>
        <taxon>Dallia</taxon>
    </lineage>
</organism>
<name>A0ACC2FNG6_DALPE</name>
<evidence type="ECO:0000313" key="2">
    <source>
        <dbReference type="Proteomes" id="UP001157502"/>
    </source>
</evidence>
<keyword evidence="2" id="KW-1185">Reference proteome</keyword>